<dbReference type="Proteomes" id="UP001595901">
    <property type="component" value="Unassembled WGS sequence"/>
</dbReference>
<comment type="caution">
    <text evidence="1">The sequence shown here is derived from an EMBL/GenBank/DDBJ whole genome shotgun (WGS) entry which is preliminary data.</text>
</comment>
<evidence type="ECO:0000313" key="1">
    <source>
        <dbReference type="EMBL" id="MFC3931620.1"/>
    </source>
</evidence>
<name>A0ABV8CZA5_9STRE</name>
<keyword evidence="2" id="KW-1185">Reference proteome</keyword>
<reference evidence="2" key="1">
    <citation type="journal article" date="2019" name="Int. J. Syst. Evol. Microbiol.">
        <title>The Global Catalogue of Microorganisms (GCM) 10K type strain sequencing project: providing services to taxonomists for standard genome sequencing and annotation.</title>
        <authorList>
            <consortium name="The Broad Institute Genomics Platform"/>
            <consortium name="The Broad Institute Genome Sequencing Center for Infectious Disease"/>
            <person name="Wu L."/>
            <person name="Ma J."/>
        </authorList>
    </citation>
    <scope>NUCLEOTIDE SEQUENCE [LARGE SCALE GENOMIC DNA]</scope>
    <source>
        <strain evidence="2">CCUG 58728</strain>
    </source>
</reference>
<accession>A0ABV8CZA5</accession>
<proteinExistence type="predicted"/>
<organism evidence="1 2">
    <name type="scientific">Streptococcus dentapri</name>
    <dbReference type="NCBI Taxonomy" id="573564"/>
    <lineage>
        <taxon>Bacteria</taxon>
        <taxon>Bacillati</taxon>
        <taxon>Bacillota</taxon>
        <taxon>Bacilli</taxon>
        <taxon>Lactobacillales</taxon>
        <taxon>Streptococcaceae</taxon>
        <taxon>Streptococcus</taxon>
    </lineage>
</organism>
<evidence type="ECO:0000313" key="2">
    <source>
        <dbReference type="Proteomes" id="UP001595901"/>
    </source>
</evidence>
<sequence length="99" mass="10544">MVTEQDYNKIANAAYNVDSSKVKVPLSEGKEILGGKYQVLKVKDNTDNGMQAMAVAPVDKDGHVNTSQVVIAYVGTNKSDPDDIATDVQSLGMATSIII</sequence>
<dbReference type="RefSeq" id="WP_380429953.1">
    <property type="nucleotide sequence ID" value="NZ_JBHSAC010000020.1"/>
</dbReference>
<dbReference type="EMBL" id="JBHSAC010000020">
    <property type="protein sequence ID" value="MFC3931620.1"/>
    <property type="molecule type" value="Genomic_DNA"/>
</dbReference>
<gene>
    <name evidence="1" type="ORF">ACFOSE_02270</name>
</gene>
<protein>
    <submittedName>
        <fullName evidence="1">Uncharacterized protein</fullName>
    </submittedName>
</protein>